<evidence type="ECO:0000256" key="1">
    <source>
        <dbReference type="SAM" id="MobiDB-lite"/>
    </source>
</evidence>
<dbReference type="Pfam" id="PF11935">
    <property type="entry name" value="SYMPK_PTA1_N"/>
    <property type="match status" value="1"/>
</dbReference>
<gene>
    <name evidence="3" type="ORF">OIU84_013106</name>
</gene>
<dbReference type="EMBL" id="JAPFFJ010000017">
    <property type="protein sequence ID" value="KAJ6405065.1"/>
    <property type="molecule type" value="Genomic_DNA"/>
</dbReference>
<dbReference type="InterPro" id="IPR016024">
    <property type="entry name" value="ARM-type_fold"/>
</dbReference>
<dbReference type="Proteomes" id="UP001162972">
    <property type="component" value="Chromosome 2"/>
</dbReference>
<dbReference type="InterPro" id="IPR032460">
    <property type="entry name" value="Symplekin/Pta1_N"/>
</dbReference>
<accession>A0AAD6JHJ6</accession>
<feature type="region of interest" description="Disordered" evidence="1">
    <location>
        <begin position="519"/>
        <end position="545"/>
    </location>
</feature>
<sequence>MDQARSLLTAANSHGDLTVKLSSLKQAKDVLLSLEPSLAAELFPSLVELQYSTEGIVRQKLVEVIEEIGLKAMENCSILIPVLLALLRDNDSIVARESIVSGTHLYCGVLEEMALQHHRRGKVERWLEGLWIWMIKFKEAVFAIALEPGPVGIKLLALKFLETYILLFTTETNDSDRLVAEGSGSRQLFNISWVAGGHPVLDPVSLMSDANKTLVILLDFLWSPGSLPGALMIAVVNCLAAVARKRPLHYGTVLSALLDFDPKVEKGCHAASIQYSLRTAFLGFLRCTYPTILESRDKLLRALRAMNAGDAAEQAIRQVDKMIKNNERTSREVRFSRDDQPTSQLAVSGDQLRKRCVPMDNEEQANGHEMAQKRIRYGPNILSTTPIPINDSGPDSVSVNGVSANVHVSDSDLTPAEQMIAMIGALLAEGERGAESLELLISNIHPDLLADIVITNMKHLPKSSPPLTRLGSLPVTMQNCSLSSPAQVVAPSAPVSSAQGPFPVVTTCNVSLSDTPIVNNFPVDSKRDPRRDPRRLDPRRTATSVGVPSVAIVDDHGGMQPEMDDSVSLSKASPLPVVTSVENPLEPHISNSKIEDNSLEGLLVSKTDQVSMNEEVICRPEEIVPMSEANASSDQTFSPPHTSEEGDVVLKLSDFEVASGADMLSVMEPEQLSPDVSNISVPEEICQVDLPQLPPYIELTEEQQNTVRRLAVERVIESYKHLSGTECIQTRMALLARLVAQINADDDIVVILRKHVLVDYQQHKGHEVVLHFLYHLHSLTILDSVGSASYAAVLYEKFLLVVAKSLLDAFPASDKSFSKLLGEVPFLPESAFKLLDDLCQCDIFDSHGKEVHDGERVTQGLGAVWSLILGRPNNRLAFLDIALKCAVHSQDDIRSKAIRLVANKLYQLNYISQNIEQFATNMLLSAVEQRASDINPSQSVSTDQVVIQEVSVSCSQVSETGNCENDSMKGAQPLVQSVSTMSFPEVQRHISLFFALCTKNPSLLQTVFDIYGQAPKTVKQAVHRHIPVLIRALGSSYSELLRIISDPPEGCENLLMLVLQILTQETTPSANLITTVKHLYETKLEDATILIPILSSLSKNEVCSVVFIFAYL</sequence>
<dbReference type="PANTHER" id="PTHR47184:SF3">
    <property type="entry name" value="PHOSPHATIDYLINOSITOL 3-AND 4-KINASE FAMILY PROTEIN-RELATED"/>
    <property type="match status" value="1"/>
</dbReference>
<evidence type="ECO:0000313" key="3">
    <source>
        <dbReference type="EMBL" id="KAJ6405065.1"/>
    </source>
</evidence>
<dbReference type="SUPFAM" id="SSF48371">
    <property type="entry name" value="ARM repeat"/>
    <property type="match status" value="1"/>
</dbReference>
<proteinExistence type="predicted"/>
<evidence type="ECO:0000313" key="4">
    <source>
        <dbReference type="Proteomes" id="UP001162972"/>
    </source>
</evidence>
<dbReference type="InterPro" id="IPR011989">
    <property type="entry name" value="ARM-like"/>
</dbReference>
<dbReference type="Gene3D" id="1.25.10.10">
    <property type="entry name" value="Leucine-rich Repeat Variant"/>
    <property type="match status" value="1"/>
</dbReference>
<keyword evidence="4" id="KW-1185">Reference proteome</keyword>
<comment type="caution">
    <text evidence="3">The sequence shown here is derived from an EMBL/GenBank/DDBJ whole genome shotgun (WGS) entry which is preliminary data.</text>
</comment>
<name>A0AAD6JHJ6_9ROSI</name>
<reference evidence="3 4" key="1">
    <citation type="journal article" date="2023" name="Int. J. Mol. Sci.">
        <title>De Novo Assembly and Annotation of 11 Diverse Shrub Willow (Salix) Genomes Reveals Novel Gene Organization in Sex-Linked Regions.</title>
        <authorList>
            <person name="Hyden B."/>
            <person name="Feng K."/>
            <person name="Yates T.B."/>
            <person name="Jawdy S."/>
            <person name="Cereghino C."/>
            <person name="Smart L.B."/>
            <person name="Muchero W."/>
        </authorList>
    </citation>
    <scope>NUCLEOTIDE SEQUENCE [LARGE SCALE GENOMIC DNA]</scope>
    <source>
        <tissue evidence="3">Shoot tip</tissue>
    </source>
</reference>
<evidence type="ECO:0000259" key="2">
    <source>
        <dbReference type="Pfam" id="PF11935"/>
    </source>
</evidence>
<dbReference type="PANTHER" id="PTHR47184">
    <property type="entry name" value="PHOSPHATIDYLINOSITOL 3-AND 4-KINASE FAMILY PROTEIN-RELATED"/>
    <property type="match status" value="1"/>
</dbReference>
<feature type="domain" description="Symplekin/Pta1 N-terminal" evidence="2">
    <location>
        <begin position="92"/>
        <end position="312"/>
    </location>
</feature>
<feature type="compositionally biased region" description="Basic and acidic residues" evidence="1">
    <location>
        <begin position="524"/>
        <end position="540"/>
    </location>
</feature>
<protein>
    <recommendedName>
        <fullName evidence="2">Symplekin/Pta1 N-terminal domain-containing protein</fullName>
    </recommendedName>
</protein>
<organism evidence="3 4">
    <name type="scientific">Salix udensis</name>
    <dbReference type="NCBI Taxonomy" id="889485"/>
    <lineage>
        <taxon>Eukaryota</taxon>
        <taxon>Viridiplantae</taxon>
        <taxon>Streptophyta</taxon>
        <taxon>Embryophyta</taxon>
        <taxon>Tracheophyta</taxon>
        <taxon>Spermatophyta</taxon>
        <taxon>Magnoliopsida</taxon>
        <taxon>eudicotyledons</taxon>
        <taxon>Gunneridae</taxon>
        <taxon>Pentapetalae</taxon>
        <taxon>rosids</taxon>
        <taxon>fabids</taxon>
        <taxon>Malpighiales</taxon>
        <taxon>Salicaceae</taxon>
        <taxon>Saliceae</taxon>
        <taxon>Salix</taxon>
    </lineage>
</organism>
<dbReference type="AlphaFoldDB" id="A0AAD6JHJ6"/>